<sequence>MNPDQEHEHRRAVIADDVNRLGFLYKAFLDHLNGHPERDAFTAVMAGALAAEFSLTDAGAYPPPGHSYPRLDG</sequence>
<dbReference type="EMBL" id="JBEOZM010000007">
    <property type="protein sequence ID" value="MER6269278.1"/>
    <property type="molecule type" value="Genomic_DNA"/>
</dbReference>
<dbReference type="RefSeq" id="WP_351957806.1">
    <property type="nucleotide sequence ID" value="NZ_JBEOZM010000007.1"/>
</dbReference>
<comment type="caution">
    <text evidence="1">The sequence shown here is derived from an EMBL/GenBank/DDBJ whole genome shotgun (WGS) entry which is preliminary data.</text>
</comment>
<accession>A0ABV1TGX0</accession>
<evidence type="ECO:0000313" key="2">
    <source>
        <dbReference type="Proteomes" id="UP001490365"/>
    </source>
</evidence>
<gene>
    <name evidence="1" type="ORF">ABT211_18555</name>
</gene>
<evidence type="ECO:0000313" key="1">
    <source>
        <dbReference type="EMBL" id="MER6269278.1"/>
    </source>
</evidence>
<reference evidence="1 2" key="1">
    <citation type="submission" date="2024-06" db="EMBL/GenBank/DDBJ databases">
        <title>The Natural Products Discovery Center: Release of the First 8490 Sequenced Strains for Exploring Actinobacteria Biosynthetic Diversity.</title>
        <authorList>
            <person name="Kalkreuter E."/>
            <person name="Kautsar S.A."/>
            <person name="Yang D."/>
            <person name="Bader C.D."/>
            <person name="Teijaro C.N."/>
            <person name="Fluegel L."/>
            <person name="Davis C.M."/>
            <person name="Simpson J.R."/>
            <person name="Lauterbach L."/>
            <person name="Steele A.D."/>
            <person name="Gui C."/>
            <person name="Meng S."/>
            <person name="Li G."/>
            <person name="Viehrig K."/>
            <person name="Ye F."/>
            <person name="Su P."/>
            <person name="Kiefer A.F."/>
            <person name="Nichols A."/>
            <person name="Cepeda A.J."/>
            <person name="Yan W."/>
            <person name="Fan B."/>
            <person name="Jiang Y."/>
            <person name="Adhikari A."/>
            <person name="Zheng C.-J."/>
            <person name="Schuster L."/>
            <person name="Cowan T.M."/>
            <person name="Smanski M.J."/>
            <person name="Chevrette M.G."/>
            <person name="De Carvalho L.P.S."/>
            <person name="Shen B."/>
        </authorList>
    </citation>
    <scope>NUCLEOTIDE SEQUENCE [LARGE SCALE GENOMIC DNA]</scope>
    <source>
        <strain evidence="1 2">NPDC001694</strain>
    </source>
</reference>
<name>A0ABV1TGX0_9ACTN</name>
<keyword evidence="2" id="KW-1185">Reference proteome</keyword>
<organism evidence="1 2">
    <name type="scientific">Streptomyces sp. 900105755</name>
    <dbReference type="NCBI Taxonomy" id="3154389"/>
    <lineage>
        <taxon>Bacteria</taxon>
        <taxon>Bacillati</taxon>
        <taxon>Actinomycetota</taxon>
        <taxon>Actinomycetes</taxon>
        <taxon>Kitasatosporales</taxon>
        <taxon>Streptomycetaceae</taxon>
        <taxon>Streptomyces</taxon>
    </lineage>
</organism>
<proteinExistence type="predicted"/>
<protein>
    <submittedName>
        <fullName evidence="1">Uncharacterized protein</fullName>
    </submittedName>
</protein>
<dbReference type="Proteomes" id="UP001490365">
    <property type="component" value="Unassembled WGS sequence"/>
</dbReference>